<organism evidence="2 5">
    <name type="scientific">Pseudoduganella plicata</name>
    <dbReference type="NCBI Taxonomy" id="321984"/>
    <lineage>
        <taxon>Bacteria</taxon>
        <taxon>Pseudomonadati</taxon>
        <taxon>Pseudomonadota</taxon>
        <taxon>Betaproteobacteria</taxon>
        <taxon>Burkholderiales</taxon>
        <taxon>Oxalobacteraceae</taxon>
        <taxon>Telluria group</taxon>
        <taxon>Pseudoduganella</taxon>
    </lineage>
</organism>
<dbReference type="EMBL" id="BMWW01000004">
    <property type="protein sequence ID" value="GGY92407.1"/>
    <property type="molecule type" value="Genomic_DNA"/>
</dbReference>
<feature type="transmembrane region" description="Helical" evidence="1">
    <location>
        <begin position="169"/>
        <end position="192"/>
    </location>
</feature>
<accession>A0A4V1AU26</accession>
<feature type="transmembrane region" description="Helical" evidence="1">
    <location>
        <begin position="9"/>
        <end position="27"/>
    </location>
</feature>
<keyword evidence="1" id="KW-0472">Membrane</keyword>
<protein>
    <submittedName>
        <fullName evidence="2">Uncharacterized protein</fullName>
    </submittedName>
</protein>
<dbReference type="EMBL" id="CP038026">
    <property type="protein sequence ID" value="QBQ37698.1"/>
    <property type="molecule type" value="Genomic_DNA"/>
</dbReference>
<dbReference type="Proteomes" id="UP000619512">
    <property type="component" value="Unassembled WGS sequence"/>
</dbReference>
<dbReference type="RefSeq" id="WP_134386180.1">
    <property type="nucleotide sequence ID" value="NZ_BMWW01000004.1"/>
</dbReference>
<dbReference type="OrthoDB" id="8763141at2"/>
<feature type="transmembrane region" description="Helical" evidence="1">
    <location>
        <begin position="102"/>
        <end position="120"/>
    </location>
</feature>
<evidence type="ECO:0000313" key="2">
    <source>
        <dbReference type="EMBL" id="GGY92407.1"/>
    </source>
</evidence>
<evidence type="ECO:0000256" key="1">
    <source>
        <dbReference type="SAM" id="Phobius"/>
    </source>
</evidence>
<name>A0A4V1AU26_9BURK</name>
<gene>
    <name evidence="3" type="ORF">E1742_17100</name>
    <name evidence="2" type="ORF">GCM10007388_27200</name>
</gene>
<evidence type="ECO:0000313" key="4">
    <source>
        <dbReference type="Proteomes" id="UP000294359"/>
    </source>
</evidence>
<dbReference type="AlphaFoldDB" id="A0A4V1AU26"/>
<reference evidence="3 4" key="2">
    <citation type="submission" date="2019-03" db="EMBL/GenBank/DDBJ databases">
        <title>Draft Genome Sequences of Six Type Strains of the Genus Massilia.</title>
        <authorList>
            <person name="Miess H."/>
            <person name="Frediansyhah A."/>
            <person name="Gross H."/>
        </authorList>
    </citation>
    <scope>NUCLEOTIDE SEQUENCE [LARGE SCALE GENOMIC DNA]</scope>
    <source>
        <strain evidence="3 4">DSM 17505</strain>
    </source>
</reference>
<dbReference type="Proteomes" id="UP000294359">
    <property type="component" value="Chromosome"/>
</dbReference>
<keyword evidence="1" id="KW-1133">Transmembrane helix</keyword>
<keyword evidence="4" id="KW-1185">Reference proteome</keyword>
<keyword evidence="1" id="KW-0812">Transmembrane</keyword>
<sequence>MNESSRQRLTAVLAGSMLIIGMGWIMISEVTGTTPTSRFLYTGFALALAITALDAWLHWKGSTRALCRLLSRGTPTLLLIGFISCLLLPLFWIEEVESRTKLMAIGLMTWLCGTNAIRGFRQFRAAWTARGATALAEHYQEAQGTIEWDWAVESLRIESSMYVPLMNRFTMPLVVLAVLGGFMVAPVMVYSYPVAAPLAWTFAISFLIAWFFQLFGSGAAQALTLVHLERTAGRPLAPMYSDEAQRPLRRKRKSKKR</sequence>
<proteinExistence type="predicted"/>
<feature type="transmembrane region" description="Helical" evidence="1">
    <location>
        <begin position="69"/>
        <end position="90"/>
    </location>
</feature>
<feature type="transmembrane region" description="Helical" evidence="1">
    <location>
        <begin position="39"/>
        <end position="57"/>
    </location>
</feature>
<reference evidence="2" key="1">
    <citation type="journal article" date="2014" name="Int. J. Syst. Evol. Microbiol.">
        <title>Complete genome sequence of Corynebacterium casei LMG S-19264T (=DSM 44701T), isolated from a smear-ripened cheese.</title>
        <authorList>
            <consortium name="US DOE Joint Genome Institute (JGI-PGF)"/>
            <person name="Walter F."/>
            <person name="Albersmeier A."/>
            <person name="Kalinowski J."/>
            <person name="Ruckert C."/>
        </authorList>
    </citation>
    <scope>NUCLEOTIDE SEQUENCE</scope>
    <source>
        <strain evidence="2">KCTC 12344</strain>
    </source>
</reference>
<evidence type="ECO:0000313" key="5">
    <source>
        <dbReference type="Proteomes" id="UP000619512"/>
    </source>
</evidence>
<feature type="transmembrane region" description="Helical" evidence="1">
    <location>
        <begin position="198"/>
        <end position="226"/>
    </location>
</feature>
<evidence type="ECO:0000313" key="3">
    <source>
        <dbReference type="EMBL" id="QBQ37698.1"/>
    </source>
</evidence>
<reference evidence="2" key="3">
    <citation type="submission" date="2022-12" db="EMBL/GenBank/DDBJ databases">
        <authorList>
            <person name="Sun Q."/>
            <person name="Kim S."/>
        </authorList>
    </citation>
    <scope>NUCLEOTIDE SEQUENCE</scope>
    <source>
        <strain evidence="2">KCTC 12344</strain>
    </source>
</reference>